<feature type="coiled-coil region" evidence="1">
    <location>
        <begin position="806"/>
        <end position="931"/>
    </location>
</feature>
<feature type="compositionally biased region" description="Basic and acidic residues" evidence="2">
    <location>
        <begin position="113"/>
        <end position="129"/>
    </location>
</feature>
<organism evidence="3 4">
    <name type="scientific">Stylonychia lemnae</name>
    <name type="common">Ciliate</name>
    <dbReference type="NCBI Taxonomy" id="5949"/>
    <lineage>
        <taxon>Eukaryota</taxon>
        <taxon>Sar</taxon>
        <taxon>Alveolata</taxon>
        <taxon>Ciliophora</taxon>
        <taxon>Intramacronucleata</taxon>
        <taxon>Spirotrichea</taxon>
        <taxon>Stichotrichia</taxon>
        <taxon>Sporadotrichida</taxon>
        <taxon>Oxytrichidae</taxon>
        <taxon>Stylonychinae</taxon>
        <taxon>Stylonychia</taxon>
    </lineage>
</organism>
<feature type="compositionally biased region" description="Polar residues" evidence="2">
    <location>
        <begin position="130"/>
        <end position="144"/>
    </location>
</feature>
<feature type="coiled-coil region" evidence="1">
    <location>
        <begin position="707"/>
        <end position="773"/>
    </location>
</feature>
<feature type="region of interest" description="Disordered" evidence="2">
    <location>
        <begin position="285"/>
        <end position="322"/>
    </location>
</feature>
<proteinExistence type="predicted"/>
<evidence type="ECO:0000313" key="3">
    <source>
        <dbReference type="EMBL" id="CDW80887.1"/>
    </source>
</evidence>
<feature type="region of interest" description="Disordered" evidence="2">
    <location>
        <begin position="350"/>
        <end position="382"/>
    </location>
</feature>
<dbReference type="InParanoid" id="A0A078AHC0"/>
<gene>
    <name evidence="3" type="primary">Contig16083.g17145</name>
    <name evidence="3" type="ORF">STYLEM_9893</name>
</gene>
<name>A0A078AHC0_STYLE</name>
<accession>A0A078AHC0</accession>
<sequence>MKQAIKTLITTVPSKHIRISPHRKTPHYEDSSNISNKRGSGNFNYETSVSSQPSHNGNLAPLAYQVLQANNNQTNCNNSSTQSNQNIATIIQQRMITSMQRKSSLKTQFLTKNQKDSSKKQKTTDRESRQQTSTNSKKQSNQNLGRVLPNYDENNQDLMFTIPITLDRMTPSLGYTQSVLGNDSDSKQIIKNFSTAQKIKKKSQDMTVGRGSASTLNSGKKRNLESISNSRQSKNNKVTVISLFASQQLPKNQAQKTLKPSANSQQHLLQSPDYANDLEDLQDREVSKPRNNGASQQMIVLNSPGGSSKSRKGSQSIMFSPPVNKIVTSNPFDKLKKVQSSNSTKYHQKFLTSNIVSPKSSNKKNDQSKQSNMRGFAGESSQSIMLRNKSKESNRVPEIQLVISPDKSKVIRDGKHTNANNSIANDGSYTRINNSIISKASNYSSVNMRPSSPNLLINVEDQFLQQQHFTSLIEQAKLTTRSNGTQSERDLNRVSYQDPFMAQYATTNNRLTNLKGNSSQIQLLASSNDRQKPNCQSSLSTYSQKSNQVFEIKNYTNEPQSFGKKSQEIQVQFPYNKCFNCYENELNGVNSTKNSFASKLNSPHSSFKEIKTINLQLGYQDDSLQLNSKVITINLQQIKSRCVNPVMNLRKSVEALARANFAKSMDALDQIMLNESRIDENEIQSALLNLQLYPQQSMYDNEKNIALNKYEELLRKIVVQYTKLQRQFYDLQNRATQSDQHIAGLNQDQQLQIQNLLQENKNLQQIVANEMNQRVMEKQTFEKLKQGLLTEIKRLQDSDVTYRQKLQTYSDDRQTLEKAVKSLREQILKAETENHSLLNENKRLKTYTDQQEQELSRIKQTNQILDKKSQENKYLLDQSQATNQKIEQHYQQVLNENQQIKKAVDGLQGNLQQLMDANVKYKEEISHLMIEKQQISLKLLSYQQQLNPQNNQSQMSHFTHSFAQDLEYGFPLSAIPKAEIDLLAKTPTKVKNYQQQNVNNNSSLFGMGNMSKQNSSDYKSLEQKHFETQKNQSLLYQPNQNNRVSQLTHNSGFYTPNSNLNNSNTFQSCLAGHTPNKERITSKSIERKYIANDSSSVNKIMSWSEAQHAQNLRTPKSTSCQKYEMSQTKPNRLTSDFLQSNDFDYLPAAGKDSKQLHSKEHKHFNSLTQSQEVNQIQMGSIKQYLDMDIREINPDQL</sequence>
<feature type="region of interest" description="Disordered" evidence="2">
    <location>
        <begin position="22"/>
        <end position="57"/>
    </location>
</feature>
<evidence type="ECO:0000256" key="1">
    <source>
        <dbReference type="SAM" id="Coils"/>
    </source>
</evidence>
<feature type="region of interest" description="Disordered" evidence="2">
    <location>
        <begin position="201"/>
        <end position="232"/>
    </location>
</feature>
<feature type="region of interest" description="Disordered" evidence="2">
    <location>
        <begin position="101"/>
        <end position="151"/>
    </location>
</feature>
<reference evidence="3 4" key="1">
    <citation type="submission" date="2014-06" db="EMBL/GenBank/DDBJ databases">
        <authorList>
            <person name="Swart Estienne"/>
        </authorList>
    </citation>
    <scope>NUCLEOTIDE SEQUENCE [LARGE SCALE GENOMIC DNA]</scope>
    <source>
        <strain evidence="3 4">130c</strain>
    </source>
</reference>
<dbReference type="AlphaFoldDB" id="A0A078AHC0"/>
<feature type="compositionally biased region" description="Polar residues" evidence="2">
    <location>
        <begin position="101"/>
        <end position="112"/>
    </location>
</feature>
<protein>
    <submittedName>
        <fullName evidence="3">Uncharacterized protein</fullName>
    </submittedName>
</protein>
<evidence type="ECO:0000256" key="2">
    <source>
        <dbReference type="SAM" id="MobiDB-lite"/>
    </source>
</evidence>
<keyword evidence="1" id="KW-0175">Coiled coil</keyword>
<keyword evidence="4" id="KW-1185">Reference proteome</keyword>
<dbReference type="Proteomes" id="UP000039865">
    <property type="component" value="Unassembled WGS sequence"/>
</dbReference>
<feature type="compositionally biased region" description="Low complexity" evidence="2">
    <location>
        <begin position="303"/>
        <end position="316"/>
    </location>
</feature>
<feature type="compositionally biased region" description="Polar residues" evidence="2">
    <location>
        <begin position="289"/>
        <end position="300"/>
    </location>
</feature>
<evidence type="ECO:0000313" key="4">
    <source>
        <dbReference type="Proteomes" id="UP000039865"/>
    </source>
</evidence>
<feature type="compositionally biased region" description="Polar residues" evidence="2">
    <location>
        <begin position="31"/>
        <end position="57"/>
    </location>
</feature>
<dbReference type="EMBL" id="CCKQ01009404">
    <property type="protein sequence ID" value="CDW80887.1"/>
    <property type="molecule type" value="Genomic_DNA"/>
</dbReference>